<comment type="caution">
    <text evidence="5">The sequence shown here is derived from an EMBL/GenBank/DDBJ whole genome shotgun (WGS) entry which is preliminary data.</text>
</comment>
<dbReference type="SMART" id="SM00342">
    <property type="entry name" value="HTH_ARAC"/>
    <property type="match status" value="1"/>
</dbReference>
<dbReference type="Pfam" id="PF02311">
    <property type="entry name" value="AraC_binding"/>
    <property type="match status" value="1"/>
</dbReference>
<evidence type="ECO:0000313" key="5">
    <source>
        <dbReference type="EMBL" id="RHJ89988.1"/>
    </source>
</evidence>
<dbReference type="Pfam" id="PF12833">
    <property type="entry name" value="HTH_18"/>
    <property type="match status" value="1"/>
</dbReference>
<dbReference type="InterPro" id="IPR018060">
    <property type="entry name" value="HTH_AraC"/>
</dbReference>
<keyword evidence="1" id="KW-0805">Transcription regulation</keyword>
<accession>A0A415E8H4</accession>
<evidence type="ECO:0000313" key="6">
    <source>
        <dbReference type="Proteomes" id="UP000284841"/>
    </source>
</evidence>
<name>A0A415E8H4_9FIRM</name>
<protein>
    <submittedName>
        <fullName evidence="5">AraC family transcriptional regulator</fullName>
    </submittedName>
</protein>
<dbReference type="GeneID" id="83005682"/>
<dbReference type="PROSITE" id="PS01124">
    <property type="entry name" value="HTH_ARAC_FAMILY_2"/>
    <property type="match status" value="1"/>
</dbReference>
<dbReference type="OrthoDB" id="9791615at2"/>
<keyword evidence="2" id="KW-0238">DNA-binding</keyword>
<dbReference type="Proteomes" id="UP000284841">
    <property type="component" value="Unassembled WGS sequence"/>
</dbReference>
<dbReference type="STRING" id="1776384.GCA_900086585_03382"/>
<evidence type="ECO:0000256" key="2">
    <source>
        <dbReference type="ARBA" id="ARBA00023125"/>
    </source>
</evidence>
<reference evidence="5 6" key="1">
    <citation type="submission" date="2018-08" db="EMBL/GenBank/DDBJ databases">
        <title>A genome reference for cultivated species of the human gut microbiota.</title>
        <authorList>
            <person name="Zou Y."/>
            <person name="Xue W."/>
            <person name="Luo G."/>
        </authorList>
    </citation>
    <scope>NUCLEOTIDE SEQUENCE [LARGE SCALE GENOMIC DNA]</scope>
    <source>
        <strain evidence="5 6">AM07-24</strain>
    </source>
</reference>
<dbReference type="InterPro" id="IPR009057">
    <property type="entry name" value="Homeodomain-like_sf"/>
</dbReference>
<organism evidence="5 6">
    <name type="scientific">Emergencia timonensis</name>
    <dbReference type="NCBI Taxonomy" id="1776384"/>
    <lineage>
        <taxon>Bacteria</taxon>
        <taxon>Bacillati</taxon>
        <taxon>Bacillota</taxon>
        <taxon>Clostridia</taxon>
        <taxon>Peptostreptococcales</taxon>
        <taxon>Anaerovoracaceae</taxon>
        <taxon>Emergencia</taxon>
    </lineage>
</organism>
<keyword evidence="6" id="KW-1185">Reference proteome</keyword>
<dbReference type="InterPro" id="IPR003313">
    <property type="entry name" value="AraC-bd"/>
</dbReference>
<evidence type="ECO:0000256" key="3">
    <source>
        <dbReference type="ARBA" id="ARBA00023163"/>
    </source>
</evidence>
<dbReference type="AlphaFoldDB" id="A0A415E8H4"/>
<dbReference type="GO" id="GO:0003700">
    <property type="term" value="F:DNA-binding transcription factor activity"/>
    <property type="evidence" value="ECO:0007669"/>
    <property type="project" value="InterPro"/>
</dbReference>
<feature type="domain" description="HTH araC/xylS-type" evidence="4">
    <location>
        <begin position="168"/>
        <end position="266"/>
    </location>
</feature>
<dbReference type="EMBL" id="QRMS01000001">
    <property type="protein sequence ID" value="RHJ89988.1"/>
    <property type="molecule type" value="Genomic_DNA"/>
</dbReference>
<dbReference type="PANTHER" id="PTHR43280">
    <property type="entry name" value="ARAC-FAMILY TRANSCRIPTIONAL REGULATOR"/>
    <property type="match status" value="1"/>
</dbReference>
<gene>
    <name evidence="5" type="ORF">DW099_05405</name>
</gene>
<evidence type="ECO:0000259" key="4">
    <source>
        <dbReference type="PROSITE" id="PS01124"/>
    </source>
</evidence>
<sequence length="344" mass="39944">MVKEYYDICKFGCLSIKSTPFHVLQGLAIIMIIEGELKFTTVGNTTMLTEGQIEIINVKEPVKLEAVADECRLWFLYFERIFVDSIRDDFEYVLYNCNEGNFFGVKASKEQIDLLKRKFLAMLTAGEEGENSITIEKMARDILEFIWPNFNVVEYMFADKTESGERFKDISIYMFKNIEKKFSLGNIAQNVYLSAPYLSREFSLNLKKTCSEIINYYRTINVVIQLIDTDKTLSYIAETSGFSSTTYYNKVFLKFLGCSPSKFRAANKNQRFHYVVEPLKLQELENVLSYMRQKEIAGRNVTIAYSADRETFEEQLVNDGEEQREYTIKVTLNPGESLRIVKKI</sequence>
<evidence type="ECO:0000256" key="1">
    <source>
        <dbReference type="ARBA" id="ARBA00023015"/>
    </source>
</evidence>
<dbReference type="GO" id="GO:0043565">
    <property type="term" value="F:sequence-specific DNA binding"/>
    <property type="evidence" value="ECO:0007669"/>
    <property type="project" value="InterPro"/>
</dbReference>
<dbReference type="RefSeq" id="WP_067541101.1">
    <property type="nucleotide sequence ID" value="NZ_AP025567.1"/>
</dbReference>
<keyword evidence="3" id="KW-0804">Transcription</keyword>
<dbReference type="SUPFAM" id="SSF46689">
    <property type="entry name" value="Homeodomain-like"/>
    <property type="match status" value="1"/>
</dbReference>
<dbReference type="PANTHER" id="PTHR43280:SF2">
    <property type="entry name" value="HTH-TYPE TRANSCRIPTIONAL REGULATOR EXSA"/>
    <property type="match status" value="1"/>
</dbReference>
<dbReference type="Gene3D" id="1.10.10.60">
    <property type="entry name" value="Homeodomain-like"/>
    <property type="match status" value="2"/>
</dbReference>
<proteinExistence type="predicted"/>